<sequence>MGTAHGVCDCYHAAKEASLSHQFFWSNPARFELLPHDLQRTCWRNYHPPFLQNSRFVQDRSHLILMIFFVHLICISSQQEETWFIYNGFVQADLSTDGVAKILPGGQLQLTDGSGQEMGHAFLKKPFEFTSPESLSFSTHFVCALVPKPGFIGGHGIAFVLSASMDLTHADATQFLGLFNISTQGSSSSHLVAVELDTALSAEFDDINANHVGIDVNGLISIASTPASYFSEIKGKNESISLLSGAPIQVWVDYGGNVLNKDLSWVLWSDRDTDQLPIHTWLPRVPPHKAKNERPSTLLIVLLILLAVILFLVLGAAFAYRRRKYAEVREEWEGEYGPHRLSYKTLYKATK</sequence>
<dbReference type="InterPro" id="IPR019825">
    <property type="entry name" value="Lectin_legB_Mn/Ca_BS"/>
</dbReference>
<gene>
    <name evidence="7" type="ORF">HID58_055693</name>
</gene>
<dbReference type="EMBL" id="JAGKQM010000013">
    <property type="protein sequence ID" value="KAH0893264.1"/>
    <property type="molecule type" value="Genomic_DNA"/>
</dbReference>
<keyword evidence="5" id="KW-0812">Transmembrane</keyword>
<dbReference type="Proteomes" id="UP000824890">
    <property type="component" value="Unassembled WGS sequence"/>
</dbReference>
<dbReference type="Gene3D" id="2.60.120.200">
    <property type="match status" value="1"/>
</dbReference>
<dbReference type="InterPro" id="IPR050258">
    <property type="entry name" value="Leguminous_Lectin"/>
</dbReference>
<evidence type="ECO:0000256" key="3">
    <source>
        <dbReference type="ARBA" id="ARBA00047899"/>
    </source>
</evidence>
<comment type="catalytic activity">
    <reaction evidence="4">
        <text>L-seryl-[protein] + ATP = O-phospho-L-seryl-[protein] + ADP + H(+)</text>
        <dbReference type="Rhea" id="RHEA:17989"/>
        <dbReference type="Rhea" id="RHEA-COMP:9863"/>
        <dbReference type="Rhea" id="RHEA-COMP:11604"/>
        <dbReference type="ChEBI" id="CHEBI:15378"/>
        <dbReference type="ChEBI" id="CHEBI:29999"/>
        <dbReference type="ChEBI" id="CHEBI:30616"/>
        <dbReference type="ChEBI" id="CHEBI:83421"/>
        <dbReference type="ChEBI" id="CHEBI:456216"/>
        <dbReference type="EC" id="2.7.11.1"/>
    </reaction>
</comment>
<dbReference type="CDD" id="cd06899">
    <property type="entry name" value="lectin_legume_LecRK_Arcelin_ConA"/>
    <property type="match status" value="1"/>
</dbReference>
<evidence type="ECO:0000313" key="8">
    <source>
        <dbReference type="Proteomes" id="UP000824890"/>
    </source>
</evidence>
<accession>A0ABQ8AL21</accession>
<reference evidence="7 8" key="1">
    <citation type="submission" date="2021-05" db="EMBL/GenBank/DDBJ databases">
        <title>Genome Assembly of Synthetic Allotetraploid Brassica napus Reveals Homoeologous Exchanges between Subgenomes.</title>
        <authorList>
            <person name="Davis J.T."/>
        </authorList>
    </citation>
    <scope>NUCLEOTIDE SEQUENCE [LARGE SCALE GENOMIC DNA]</scope>
    <source>
        <strain evidence="8">cv. Da-Ae</strain>
        <tissue evidence="7">Seedling</tissue>
    </source>
</reference>
<evidence type="ECO:0000256" key="1">
    <source>
        <dbReference type="ARBA" id="ARBA00007606"/>
    </source>
</evidence>
<protein>
    <recommendedName>
        <fullName evidence="6">Legume lectin domain-containing protein</fullName>
    </recommendedName>
</protein>
<dbReference type="SUPFAM" id="SSF49899">
    <property type="entry name" value="Concanavalin A-like lectins/glucanases"/>
    <property type="match status" value="1"/>
</dbReference>
<dbReference type="PROSITE" id="PS00307">
    <property type="entry name" value="LECTIN_LEGUME_BETA"/>
    <property type="match status" value="1"/>
</dbReference>
<name>A0ABQ8AL21_BRANA</name>
<feature type="non-terminal residue" evidence="7">
    <location>
        <position position="351"/>
    </location>
</feature>
<keyword evidence="8" id="KW-1185">Reference proteome</keyword>
<evidence type="ECO:0000256" key="5">
    <source>
        <dbReference type="SAM" id="Phobius"/>
    </source>
</evidence>
<comment type="similarity">
    <text evidence="1">Belongs to the leguminous lectin family.</text>
</comment>
<dbReference type="PANTHER" id="PTHR32401:SF60">
    <property type="entry name" value="(RAPE) HYPOTHETICAL PROTEIN"/>
    <property type="match status" value="1"/>
</dbReference>
<dbReference type="PANTHER" id="PTHR32401">
    <property type="entry name" value="CONCANAVALIN A-LIKE LECTIN FAMILY PROTEIN"/>
    <property type="match status" value="1"/>
</dbReference>
<feature type="domain" description="Legume lectin" evidence="6">
    <location>
        <begin position="84"/>
        <end position="258"/>
    </location>
</feature>
<evidence type="ECO:0000259" key="6">
    <source>
        <dbReference type="Pfam" id="PF00139"/>
    </source>
</evidence>
<comment type="catalytic activity">
    <reaction evidence="3">
        <text>L-threonyl-[protein] + ATP = O-phospho-L-threonyl-[protein] + ADP + H(+)</text>
        <dbReference type="Rhea" id="RHEA:46608"/>
        <dbReference type="Rhea" id="RHEA-COMP:11060"/>
        <dbReference type="Rhea" id="RHEA-COMP:11605"/>
        <dbReference type="ChEBI" id="CHEBI:15378"/>
        <dbReference type="ChEBI" id="CHEBI:30013"/>
        <dbReference type="ChEBI" id="CHEBI:30616"/>
        <dbReference type="ChEBI" id="CHEBI:61977"/>
        <dbReference type="ChEBI" id="CHEBI:456216"/>
        <dbReference type="EC" id="2.7.11.1"/>
    </reaction>
</comment>
<evidence type="ECO:0000256" key="4">
    <source>
        <dbReference type="ARBA" id="ARBA00048679"/>
    </source>
</evidence>
<comment type="caution">
    <text evidence="7">The sequence shown here is derived from an EMBL/GenBank/DDBJ whole genome shotgun (WGS) entry which is preliminary data.</text>
</comment>
<dbReference type="InterPro" id="IPR013320">
    <property type="entry name" value="ConA-like_dom_sf"/>
</dbReference>
<dbReference type="InterPro" id="IPR001220">
    <property type="entry name" value="Legume_lectin_dom"/>
</dbReference>
<evidence type="ECO:0000256" key="2">
    <source>
        <dbReference type="ARBA" id="ARBA00022734"/>
    </source>
</evidence>
<keyword evidence="5" id="KW-1133">Transmembrane helix</keyword>
<feature type="transmembrane region" description="Helical" evidence="5">
    <location>
        <begin position="298"/>
        <end position="320"/>
    </location>
</feature>
<dbReference type="Pfam" id="PF00139">
    <property type="entry name" value="Lectin_legB"/>
    <property type="match status" value="1"/>
</dbReference>
<organism evidence="7 8">
    <name type="scientific">Brassica napus</name>
    <name type="common">Rape</name>
    <dbReference type="NCBI Taxonomy" id="3708"/>
    <lineage>
        <taxon>Eukaryota</taxon>
        <taxon>Viridiplantae</taxon>
        <taxon>Streptophyta</taxon>
        <taxon>Embryophyta</taxon>
        <taxon>Tracheophyta</taxon>
        <taxon>Spermatophyta</taxon>
        <taxon>Magnoliopsida</taxon>
        <taxon>eudicotyledons</taxon>
        <taxon>Gunneridae</taxon>
        <taxon>Pentapetalae</taxon>
        <taxon>rosids</taxon>
        <taxon>malvids</taxon>
        <taxon>Brassicales</taxon>
        <taxon>Brassicaceae</taxon>
        <taxon>Brassiceae</taxon>
        <taxon>Brassica</taxon>
    </lineage>
</organism>
<keyword evidence="2" id="KW-0430">Lectin</keyword>
<evidence type="ECO:0000313" key="7">
    <source>
        <dbReference type="EMBL" id="KAH0893264.1"/>
    </source>
</evidence>
<proteinExistence type="inferred from homology"/>
<keyword evidence="5" id="KW-0472">Membrane</keyword>